<dbReference type="AlphaFoldDB" id="A0A0A8UZP7"/>
<reference evidence="3" key="1">
    <citation type="submission" date="2014-09" db="EMBL/GenBank/DDBJ databases">
        <authorList>
            <person name="Gomez-Valero L."/>
        </authorList>
    </citation>
    <scope>NUCLEOTIDE SEQUENCE [LARGE SCALE GENOMIC DNA]</scope>
    <source>
        <strain evidence="3">ATCC35250</strain>
    </source>
</reference>
<protein>
    <submittedName>
        <fullName evidence="2">Uncharacterized protein</fullName>
    </submittedName>
</protein>
<gene>
    <name evidence="2" type="ORF">LHA_3262</name>
</gene>
<feature type="region of interest" description="Disordered" evidence="1">
    <location>
        <begin position="428"/>
        <end position="458"/>
    </location>
</feature>
<evidence type="ECO:0000256" key="1">
    <source>
        <dbReference type="SAM" id="MobiDB-lite"/>
    </source>
</evidence>
<name>A0A0A8UZP7_LEGHA</name>
<organism evidence="2 3">
    <name type="scientific">Legionella hackeliae</name>
    <dbReference type="NCBI Taxonomy" id="449"/>
    <lineage>
        <taxon>Bacteria</taxon>
        <taxon>Pseudomonadati</taxon>
        <taxon>Pseudomonadota</taxon>
        <taxon>Gammaproteobacteria</taxon>
        <taxon>Legionellales</taxon>
        <taxon>Legionellaceae</taxon>
        <taxon>Legionella</taxon>
    </lineage>
</organism>
<dbReference type="RefSeq" id="WP_045107292.1">
    <property type="nucleotide sequence ID" value="NZ_LN681225.1"/>
</dbReference>
<dbReference type="KEGG" id="lha:LHA_3262"/>
<evidence type="ECO:0000313" key="2">
    <source>
        <dbReference type="EMBL" id="CEK12244.1"/>
    </source>
</evidence>
<evidence type="ECO:0000313" key="3">
    <source>
        <dbReference type="Proteomes" id="UP000032803"/>
    </source>
</evidence>
<dbReference type="Proteomes" id="UP000032803">
    <property type="component" value="Chromosome I"/>
</dbReference>
<dbReference type="OrthoDB" id="5653329at2"/>
<accession>A0A0A8UZP7</accession>
<keyword evidence="3" id="KW-1185">Reference proteome</keyword>
<proteinExistence type="predicted"/>
<dbReference type="PATRIC" id="fig|449.7.peg.1785"/>
<sequence>MPGYKVLNNYETEDLFAQYLDGINIVTSNQFGEGVPSNPFKFHTHPETDLIIITSPLAANNFEELLPHLKNHFPGKQLLLGLTGQGATEQHIITAHVSADHQTINLYDPKASNAQRFFSGKGGPWTLVLGLLRALNPFPKTTLPLAGAKAFHHALGTQSFFDGVSCGYHNVANILACKKLIEEGNPITRNSLLNKTKNPVNEAAQRLIAISPDKVNSSFTSFIKKAWQDTVMPLQSDAQRKALKFQHYFLGWPAEGKTSQKIIYFVSLRFIVQPLINLLRRPVEFTFNALSETANFLKNSLINWAPTNLFTQYLRSGLMLLANGMQGLFKGAYLALRTITSPITTFQAIKETFNSDTKDNATAKASSSVKPTTVQDEVDEFANEKILSDSNVVRLFKAKGVSMVTPPKKGELTRNADDVADEFVNVEETPQELPNSDLQSEQEYKEETKTTTPFGTGC</sequence>
<dbReference type="EMBL" id="LN681225">
    <property type="protein sequence ID" value="CEK12244.1"/>
    <property type="molecule type" value="Genomic_DNA"/>
</dbReference>
<dbReference type="HOGENOM" id="CLU_596895_0_0_6"/>